<evidence type="ECO:0000313" key="2">
    <source>
        <dbReference type="Proteomes" id="UP000256999"/>
    </source>
</evidence>
<organism evidence="1 2">
    <name type="scientific">Thalassotalea euphylliae</name>
    <dbReference type="NCBI Taxonomy" id="1655234"/>
    <lineage>
        <taxon>Bacteria</taxon>
        <taxon>Pseudomonadati</taxon>
        <taxon>Pseudomonadota</taxon>
        <taxon>Gammaproteobacteria</taxon>
        <taxon>Alteromonadales</taxon>
        <taxon>Colwelliaceae</taxon>
        <taxon>Thalassotalea</taxon>
    </lineage>
</organism>
<proteinExistence type="predicted"/>
<dbReference type="Proteomes" id="UP000256999">
    <property type="component" value="Unassembled WGS sequence"/>
</dbReference>
<gene>
    <name evidence="1" type="ORF">DXX92_04585</name>
</gene>
<dbReference type="AlphaFoldDB" id="A0A3E0UCY0"/>
<name>A0A3E0UCY0_9GAMM</name>
<accession>A0A3E0UCY0</accession>
<evidence type="ECO:0000313" key="1">
    <source>
        <dbReference type="EMBL" id="REL34690.1"/>
    </source>
</evidence>
<dbReference type="RefSeq" id="WP_115999366.1">
    <property type="nucleotide sequence ID" value="NZ_QUOV01000001.1"/>
</dbReference>
<sequence length="342" mass="39442">MNYLTLVEKPALVEKLINQSSSPYKQELAAIVRKAIALLKASKLDESEDNFNDMLEMSFDSALNSSIDANLVELSTTSELLSDAMFETKGFTHTQAVSDVLYDSLSDPLILTCNLIHWCCQQINDNLTDIQYFHKIQLVYCQLNWLFAANISLHYAEDRFFTEDKNRTKVKPYNEYAYRVVQALLDKGHQLEELAVVSSALITQLQYVLDKFNNQEKLTEVEFLAFDRQPIPKQADNTNQLSSEALKDRFESKWDNDFGRGKWRWERKKSGQFVLLTAKSISYFLDKEQNKEKKLSAALRNKLSLKLKSGPRTDAVLAATRNMLSKAWNMHYDSEQKKFIKS</sequence>
<protein>
    <submittedName>
        <fullName evidence="1">Uncharacterized protein</fullName>
    </submittedName>
</protein>
<comment type="caution">
    <text evidence="1">The sequence shown here is derived from an EMBL/GenBank/DDBJ whole genome shotgun (WGS) entry which is preliminary data.</text>
</comment>
<reference evidence="1 2" key="1">
    <citation type="submission" date="2018-08" db="EMBL/GenBank/DDBJ databases">
        <title>Thalassotalea euphylliae genome.</title>
        <authorList>
            <person name="Summers S."/>
            <person name="Rice S.A."/>
            <person name="Freckelton M.L."/>
            <person name="Nedved B.T."/>
            <person name="Hadfield M.G."/>
        </authorList>
    </citation>
    <scope>NUCLEOTIDE SEQUENCE [LARGE SCALE GENOMIC DNA]</scope>
    <source>
        <strain evidence="1 2">H2</strain>
    </source>
</reference>
<dbReference type="EMBL" id="QUOV01000001">
    <property type="protein sequence ID" value="REL34690.1"/>
    <property type="molecule type" value="Genomic_DNA"/>
</dbReference>